<feature type="region of interest" description="Disordered" evidence="1">
    <location>
        <begin position="172"/>
        <end position="192"/>
    </location>
</feature>
<name>A0AAD9U190_9ROSI</name>
<dbReference type="AlphaFoldDB" id="A0AAD9U190"/>
<proteinExistence type="predicted"/>
<comment type="caution">
    <text evidence="2">The sequence shown here is derived from an EMBL/GenBank/DDBJ whole genome shotgun (WGS) entry which is preliminary data.</text>
</comment>
<protein>
    <submittedName>
        <fullName evidence="2">Uncharacterized protein</fullName>
    </submittedName>
</protein>
<gene>
    <name evidence="2" type="ORF">Ddye_021003</name>
</gene>
<sequence length="192" mass="22215">MYLRPKLREYAVMVQQCNPGSGEKVLSWSEFLQQLRCFLNYPEDRLICFISDRQKDVIGALKMHWPETSIRWGNDIPLAVNKKIKDDSVEWIILRTLHLGKLKYEMLGLNRAYTTNLNDKAYNFGVNGNQSSLEEFIDPALSKSAYLRTYIYLIHPIPDVCVWDDHEEAPIEPSPLKNKTRKAKIAKEGGIN</sequence>
<evidence type="ECO:0000313" key="3">
    <source>
        <dbReference type="Proteomes" id="UP001280121"/>
    </source>
</evidence>
<keyword evidence="3" id="KW-1185">Reference proteome</keyword>
<evidence type="ECO:0000256" key="1">
    <source>
        <dbReference type="SAM" id="MobiDB-lite"/>
    </source>
</evidence>
<reference evidence="2" key="1">
    <citation type="journal article" date="2023" name="Plant J.">
        <title>Genome sequences and population genomics provide insights into the demographic history, inbreeding, and mutation load of two 'living fossil' tree species of Dipteronia.</title>
        <authorList>
            <person name="Feng Y."/>
            <person name="Comes H.P."/>
            <person name="Chen J."/>
            <person name="Zhu S."/>
            <person name="Lu R."/>
            <person name="Zhang X."/>
            <person name="Li P."/>
            <person name="Qiu J."/>
            <person name="Olsen K.M."/>
            <person name="Qiu Y."/>
        </authorList>
    </citation>
    <scope>NUCLEOTIDE SEQUENCE</scope>
    <source>
        <strain evidence="2">KIB01</strain>
    </source>
</reference>
<dbReference type="EMBL" id="JANJYI010000006">
    <property type="protein sequence ID" value="KAK2645808.1"/>
    <property type="molecule type" value="Genomic_DNA"/>
</dbReference>
<evidence type="ECO:0000313" key="2">
    <source>
        <dbReference type="EMBL" id="KAK2645808.1"/>
    </source>
</evidence>
<organism evidence="2 3">
    <name type="scientific">Dipteronia dyeriana</name>
    <dbReference type="NCBI Taxonomy" id="168575"/>
    <lineage>
        <taxon>Eukaryota</taxon>
        <taxon>Viridiplantae</taxon>
        <taxon>Streptophyta</taxon>
        <taxon>Embryophyta</taxon>
        <taxon>Tracheophyta</taxon>
        <taxon>Spermatophyta</taxon>
        <taxon>Magnoliopsida</taxon>
        <taxon>eudicotyledons</taxon>
        <taxon>Gunneridae</taxon>
        <taxon>Pentapetalae</taxon>
        <taxon>rosids</taxon>
        <taxon>malvids</taxon>
        <taxon>Sapindales</taxon>
        <taxon>Sapindaceae</taxon>
        <taxon>Hippocastanoideae</taxon>
        <taxon>Acereae</taxon>
        <taxon>Dipteronia</taxon>
    </lineage>
</organism>
<dbReference type="Proteomes" id="UP001280121">
    <property type="component" value="Unassembled WGS sequence"/>
</dbReference>
<accession>A0AAD9U190</accession>